<dbReference type="HOGENOM" id="CLU_1332103_0_0_1"/>
<reference evidence="1 2" key="1">
    <citation type="submission" date="2014-04" db="EMBL/GenBank/DDBJ databases">
        <authorList>
            <consortium name="DOE Joint Genome Institute"/>
            <person name="Kuo A."/>
            <person name="Kohler A."/>
            <person name="Nagy L.G."/>
            <person name="Floudas D."/>
            <person name="Copeland A."/>
            <person name="Barry K.W."/>
            <person name="Cichocki N."/>
            <person name="Veneault-Fourrey C."/>
            <person name="LaButti K."/>
            <person name="Lindquist E.A."/>
            <person name="Lipzen A."/>
            <person name="Lundell T."/>
            <person name="Morin E."/>
            <person name="Murat C."/>
            <person name="Sun H."/>
            <person name="Tunlid A."/>
            <person name="Henrissat B."/>
            <person name="Grigoriev I.V."/>
            <person name="Hibbett D.S."/>
            <person name="Martin F."/>
            <person name="Nordberg H.P."/>
            <person name="Cantor M.N."/>
            <person name="Hua S.X."/>
        </authorList>
    </citation>
    <scope>NUCLEOTIDE SEQUENCE [LARGE SCALE GENOMIC DNA]</scope>
    <source>
        <strain evidence="1 2">LaAM-08-1</strain>
    </source>
</reference>
<keyword evidence="2" id="KW-1185">Reference proteome</keyword>
<accession>A0A0C9WLB6</accession>
<evidence type="ECO:0000313" key="1">
    <source>
        <dbReference type="EMBL" id="KIJ97114.1"/>
    </source>
</evidence>
<dbReference type="EMBL" id="KN838701">
    <property type="protein sequence ID" value="KIJ97114.1"/>
    <property type="molecule type" value="Genomic_DNA"/>
</dbReference>
<proteinExistence type="predicted"/>
<dbReference type="OrthoDB" id="27601at2759"/>
<dbReference type="AlphaFoldDB" id="A0A0C9WLB6"/>
<gene>
    <name evidence="1" type="ORF">K443DRAFT_10108</name>
</gene>
<reference evidence="2" key="2">
    <citation type="submission" date="2015-01" db="EMBL/GenBank/DDBJ databases">
        <title>Evolutionary Origins and Diversification of the Mycorrhizal Mutualists.</title>
        <authorList>
            <consortium name="DOE Joint Genome Institute"/>
            <consortium name="Mycorrhizal Genomics Consortium"/>
            <person name="Kohler A."/>
            <person name="Kuo A."/>
            <person name="Nagy L.G."/>
            <person name="Floudas D."/>
            <person name="Copeland A."/>
            <person name="Barry K.W."/>
            <person name="Cichocki N."/>
            <person name="Veneault-Fourrey C."/>
            <person name="LaButti K."/>
            <person name="Lindquist E.A."/>
            <person name="Lipzen A."/>
            <person name="Lundell T."/>
            <person name="Morin E."/>
            <person name="Murat C."/>
            <person name="Riley R."/>
            <person name="Ohm R."/>
            <person name="Sun H."/>
            <person name="Tunlid A."/>
            <person name="Henrissat B."/>
            <person name="Grigoriev I.V."/>
            <person name="Hibbett D.S."/>
            <person name="Martin F."/>
        </authorList>
    </citation>
    <scope>NUCLEOTIDE SEQUENCE [LARGE SCALE GENOMIC DNA]</scope>
    <source>
        <strain evidence="2">LaAM-08-1</strain>
    </source>
</reference>
<name>A0A0C9WLB6_9AGAR</name>
<sequence>MADGKFEAEIYSRDLTPSRASTTPWLSDVDQNHHALDFTSALGKATLTCDAKVLRQYANHLTAYNQQHPLGPQYLWCPRDRSPAIRVYIADLTSILACKPFAENLLEQLHGAEAEAVRNLDEVLQSRRSFWFPYYGSHSALPLISFRLNTPFHLESLVFHLNCSPPLQLLSILLPHPPPNFPLPSNNVNSASSIPRYRHAKSSLYC</sequence>
<organism evidence="1 2">
    <name type="scientific">Laccaria amethystina LaAM-08-1</name>
    <dbReference type="NCBI Taxonomy" id="1095629"/>
    <lineage>
        <taxon>Eukaryota</taxon>
        <taxon>Fungi</taxon>
        <taxon>Dikarya</taxon>
        <taxon>Basidiomycota</taxon>
        <taxon>Agaricomycotina</taxon>
        <taxon>Agaricomycetes</taxon>
        <taxon>Agaricomycetidae</taxon>
        <taxon>Agaricales</taxon>
        <taxon>Agaricineae</taxon>
        <taxon>Hydnangiaceae</taxon>
        <taxon>Laccaria</taxon>
    </lineage>
</organism>
<dbReference type="Proteomes" id="UP000054477">
    <property type="component" value="Unassembled WGS sequence"/>
</dbReference>
<evidence type="ECO:0000313" key="2">
    <source>
        <dbReference type="Proteomes" id="UP000054477"/>
    </source>
</evidence>
<protein>
    <submittedName>
        <fullName evidence="1">Uncharacterized protein</fullName>
    </submittedName>
</protein>